<dbReference type="GO" id="GO:0005737">
    <property type="term" value="C:cytoplasm"/>
    <property type="evidence" value="ECO:0007669"/>
    <property type="project" value="UniProtKB-SubCell"/>
</dbReference>
<name>A0A1F6ENL9_9BACT</name>
<dbReference type="NCBIfam" id="TIGR01737">
    <property type="entry name" value="FGAM_synth_I"/>
    <property type="match status" value="1"/>
</dbReference>
<dbReference type="Proteomes" id="UP000178587">
    <property type="component" value="Unassembled WGS sequence"/>
</dbReference>
<sequence>MKVNKRKLRVGIVRFPGSNCDFDTLNFFKKAKHSAEFVWYREIKLPQYDLLVLPGGFAFGDRLYTRATEHYRIDPGALAVRSPVLKAIRQAARSGLPILGICNGFQILVKAGLLPGKILRNNSKKFFCDYAACKVVGGSFFRDKSMQEKSFTIPVAHGYGKYVVSKNERGKLERSGQVFLKYTKFNPNGSVANIAGVSNPQGTIFGMMPHPERSSDARYFMRAIEKYVAKN</sequence>
<protein>
    <recommendedName>
        <fullName evidence="8">Phosphoribosylformylglycinamidine synthase subunit PurQ</fullName>
        <shortName evidence="8">FGAM synthase</shortName>
        <ecNumber evidence="8">6.3.5.3</ecNumber>
    </recommendedName>
    <alternativeName>
        <fullName evidence="8">Formylglycinamide ribonucleotide amidotransferase subunit I</fullName>
        <shortName evidence="8">FGAR amidotransferase I</shortName>
        <shortName evidence="8">FGAR-AT I</shortName>
    </alternativeName>
    <alternativeName>
        <fullName evidence="8">Glutaminase PurQ</fullName>
        <ecNumber evidence="8">3.5.1.2</ecNumber>
    </alternativeName>
    <alternativeName>
        <fullName evidence="8">Phosphoribosylformylglycinamidine synthase subunit I</fullName>
    </alternativeName>
</protein>
<evidence type="ECO:0000256" key="2">
    <source>
        <dbReference type="ARBA" id="ARBA00022598"/>
    </source>
</evidence>
<dbReference type="PIRSF" id="PIRSF001586">
    <property type="entry name" value="FGAM_synth_I"/>
    <property type="match status" value="1"/>
</dbReference>
<dbReference type="InterPro" id="IPR029062">
    <property type="entry name" value="Class_I_gatase-like"/>
</dbReference>
<organism evidence="9 10">
    <name type="scientific">Candidatus Kaiserbacteria bacterium RIFCSPLOWO2_01_FULL_50_24</name>
    <dbReference type="NCBI Taxonomy" id="1798507"/>
    <lineage>
        <taxon>Bacteria</taxon>
        <taxon>Candidatus Kaiseribacteriota</taxon>
    </lineage>
</organism>
<dbReference type="SMART" id="SM01211">
    <property type="entry name" value="GATase_5"/>
    <property type="match status" value="1"/>
</dbReference>
<keyword evidence="4 8" id="KW-0658">Purine biosynthesis</keyword>
<evidence type="ECO:0000256" key="3">
    <source>
        <dbReference type="ARBA" id="ARBA00022741"/>
    </source>
</evidence>
<reference evidence="9 10" key="1">
    <citation type="journal article" date="2016" name="Nat. Commun.">
        <title>Thousands of microbial genomes shed light on interconnected biogeochemical processes in an aquifer system.</title>
        <authorList>
            <person name="Anantharaman K."/>
            <person name="Brown C.T."/>
            <person name="Hug L.A."/>
            <person name="Sharon I."/>
            <person name="Castelle C.J."/>
            <person name="Probst A.J."/>
            <person name="Thomas B.C."/>
            <person name="Singh A."/>
            <person name="Wilkins M.J."/>
            <person name="Karaoz U."/>
            <person name="Brodie E.L."/>
            <person name="Williams K.H."/>
            <person name="Hubbard S.S."/>
            <person name="Banfield J.F."/>
        </authorList>
    </citation>
    <scope>NUCLEOTIDE SEQUENCE [LARGE SCALE GENOMIC DNA]</scope>
</reference>
<keyword evidence="5 8" id="KW-0378">Hydrolase</keyword>
<comment type="pathway">
    <text evidence="8">Purine metabolism; IMP biosynthesis via de novo pathway; 5-amino-1-(5-phospho-D-ribosyl)imidazole from N(2)-formyl-N(1)-(5-phospho-D-ribosyl)glycinamide: step 1/2.</text>
</comment>
<evidence type="ECO:0000256" key="6">
    <source>
        <dbReference type="ARBA" id="ARBA00022840"/>
    </source>
</evidence>
<comment type="catalytic activity">
    <reaction evidence="8">
        <text>L-glutamine + H2O = L-glutamate + NH4(+)</text>
        <dbReference type="Rhea" id="RHEA:15889"/>
        <dbReference type="ChEBI" id="CHEBI:15377"/>
        <dbReference type="ChEBI" id="CHEBI:28938"/>
        <dbReference type="ChEBI" id="CHEBI:29985"/>
        <dbReference type="ChEBI" id="CHEBI:58359"/>
        <dbReference type="EC" id="3.5.1.2"/>
    </reaction>
</comment>
<feature type="active site" evidence="8">
    <location>
        <position position="212"/>
    </location>
</feature>
<evidence type="ECO:0000256" key="7">
    <source>
        <dbReference type="ARBA" id="ARBA00022962"/>
    </source>
</evidence>
<dbReference type="InterPro" id="IPR010075">
    <property type="entry name" value="PRibForGlyAmidine_synth_PurQ"/>
</dbReference>
<comment type="caution">
    <text evidence="9">The sequence shown here is derived from an EMBL/GenBank/DDBJ whole genome shotgun (WGS) entry which is preliminary data.</text>
</comment>
<accession>A0A1F6ENL9</accession>
<keyword evidence="1 8" id="KW-0963">Cytoplasm</keyword>
<dbReference type="PANTHER" id="PTHR47552">
    <property type="entry name" value="PHOSPHORIBOSYLFORMYLGLYCINAMIDINE SYNTHASE SUBUNIT PURQ"/>
    <property type="match status" value="1"/>
</dbReference>
<keyword evidence="2 8" id="KW-0436">Ligase</keyword>
<dbReference type="GO" id="GO:0004359">
    <property type="term" value="F:glutaminase activity"/>
    <property type="evidence" value="ECO:0007669"/>
    <property type="project" value="UniProtKB-EC"/>
</dbReference>
<evidence type="ECO:0000256" key="8">
    <source>
        <dbReference type="HAMAP-Rule" id="MF_00421"/>
    </source>
</evidence>
<dbReference type="UniPathway" id="UPA00074">
    <property type="reaction ID" value="UER00128"/>
</dbReference>
<evidence type="ECO:0000256" key="5">
    <source>
        <dbReference type="ARBA" id="ARBA00022801"/>
    </source>
</evidence>
<dbReference type="SUPFAM" id="SSF52317">
    <property type="entry name" value="Class I glutamine amidotransferase-like"/>
    <property type="match status" value="1"/>
</dbReference>
<evidence type="ECO:0000256" key="4">
    <source>
        <dbReference type="ARBA" id="ARBA00022755"/>
    </source>
</evidence>
<comment type="catalytic activity">
    <reaction evidence="8">
        <text>N(2)-formyl-N(1)-(5-phospho-beta-D-ribosyl)glycinamide + L-glutamine + ATP + H2O = 2-formamido-N(1)-(5-O-phospho-beta-D-ribosyl)acetamidine + L-glutamate + ADP + phosphate + H(+)</text>
        <dbReference type="Rhea" id="RHEA:17129"/>
        <dbReference type="ChEBI" id="CHEBI:15377"/>
        <dbReference type="ChEBI" id="CHEBI:15378"/>
        <dbReference type="ChEBI" id="CHEBI:29985"/>
        <dbReference type="ChEBI" id="CHEBI:30616"/>
        <dbReference type="ChEBI" id="CHEBI:43474"/>
        <dbReference type="ChEBI" id="CHEBI:58359"/>
        <dbReference type="ChEBI" id="CHEBI:147286"/>
        <dbReference type="ChEBI" id="CHEBI:147287"/>
        <dbReference type="ChEBI" id="CHEBI:456216"/>
        <dbReference type="EC" id="6.3.5.3"/>
    </reaction>
</comment>
<keyword evidence="3 8" id="KW-0547">Nucleotide-binding</keyword>
<dbReference type="Gene3D" id="3.40.50.880">
    <property type="match status" value="1"/>
</dbReference>
<dbReference type="NCBIfam" id="NF002957">
    <property type="entry name" value="PRK03619.1"/>
    <property type="match status" value="1"/>
</dbReference>
<gene>
    <name evidence="8" type="primary">purQ</name>
    <name evidence="9" type="ORF">A3A34_03780</name>
</gene>
<dbReference type="Pfam" id="PF13507">
    <property type="entry name" value="GATase_5"/>
    <property type="match status" value="1"/>
</dbReference>
<dbReference type="HAMAP" id="MF_00421">
    <property type="entry name" value="PurQ"/>
    <property type="match status" value="1"/>
</dbReference>
<dbReference type="EC" id="6.3.5.3" evidence="8"/>
<dbReference type="EC" id="3.5.1.2" evidence="8"/>
<evidence type="ECO:0000313" key="9">
    <source>
        <dbReference type="EMBL" id="OGG74912.1"/>
    </source>
</evidence>
<dbReference type="STRING" id="1798507.A3A34_03780"/>
<evidence type="ECO:0000313" key="10">
    <source>
        <dbReference type="Proteomes" id="UP000178587"/>
    </source>
</evidence>
<dbReference type="AlphaFoldDB" id="A0A1F6ENL9"/>
<evidence type="ECO:0000256" key="1">
    <source>
        <dbReference type="ARBA" id="ARBA00022490"/>
    </source>
</evidence>
<comment type="subunit">
    <text evidence="8">Part of the FGAM synthase complex composed of 1 PurL, 1 PurQ and 2 PurS subunits.</text>
</comment>
<keyword evidence="6 8" id="KW-0067">ATP-binding</keyword>
<comment type="function">
    <text evidence="8">Part of the phosphoribosylformylglycinamidine synthase complex involved in the purines biosynthetic pathway. Catalyzes the ATP-dependent conversion of formylglycinamide ribonucleotide (FGAR) and glutamine to yield formylglycinamidine ribonucleotide (FGAM) and glutamate. The FGAM synthase complex is composed of three subunits. PurQ produces an ammonia molecule by converting glutamine to glutamate. PurL transfers the ammonia molecule to FGAR to form FGAM in an ATP-dependent manner. PurS interacts with PurQ and PurL and is thought to assist in the transfer of the ammonia molecule from PurQ to PurL.</text>
</comment>
<comment type="subcellular location">
    <subcellularLocation>
        <location evidence="8">Cytoplasm</location>
    </subcellularLocation>
</comment>
<feature type="active site" evidence="8">
    <location>
        <position position="210"/>
    </location>
</feature>
<feature type="active site" description="Nucleophile" evidence="8">
    <location>
        <position position="102"/>
    </location>
</feature>
<dbReference type="GO" id="GO:0004642">
    <property type="term" value="F:phosphoribosylformylglycinamidine synthase activity"/>
    <property type="evidence" value="ECO:0007669"/>
    <property type="project" value="UniProtKB-UniRule"/>
</dbReference>
<dbReference type="GO" id="GO:0005524">
    <property type="term" value="F:ATP binding"/>
    <property type="evidence" value="ECO:0007669"/>
    <property type="project" value="UniProtKB-KW"/>
</dbReference>
<dbReference type="PANTHER" id="PTHR47552:SF1">
    <property type="entry name" value="PHOSPHORIBOSYLFORMYLGLYCINAMIDINE SYNTHASE SUBUNIT PURQ"/>
    <property type="match status" value="1"/>
</dbReference>
<dbReference type="EMBL" id="MFLU01000010">
    <property type="protein sequence ID" value="OGG74912.1"/>
    <property type="molecule type" value="Genomic_DNA"/>
</dbReference>
<dbReference type="PROSITE" id="PS51273">
    <property type="entry name" value="GATASE_TYPE_1"/>
    <property type="match status" value="1"/>
</dbReference>
<keyword evidence="7 8" id="KW-0315">Glutamine amidotransferase</keyword>
<dbReference type="GO" id="GO:0006189">
    <property type="term" value="P:'de novo' IMP biosynthetic process"/>
    <property type="evidence" value="ECO:0007669"/>
    <property type="project" value="UniProtKB-UniRule"/>
</dbReference>
<proteinExistence type="inferred from homology"/>